<dbReference type="EMBL" id="PYUC01000015">
    <property type="protein sequence ID" value="PTB17866.1"/>
    <property type="molecule type" value="Genomic_DNA"/>
</dbReference>
<sequence>MRAELNTGDRVRLASGSPTMTVAYGIETEDGFAYLCQWVDASGIPQQEIYLEGMLVLFD</sequence>
<dbReference type="InterPro" id="IPR019226">
    <property type="entry name" value="DUF2158"/>
</dbReference>
<proteinExistence type="predicted"/>
<dbReference type="RefSeq" id="WP_107153355.1">
    <property type="nucleotide sequence ID" value="NZ_PYUC01000015.1"/>
</dbReference>
<evidence type="ECO:0000313" key="1">
    <source>
        <dbReference type="EMBL" id="PTB17866.1"/>
    </source>
</evidence>
<accession>A0A2T3XMX1</accession>
<name>A0A2T3XMX1_9BURK</name>
<evidence type="ECO:0000313" key="2">
    <source>
        <dbReference type="Proteomes" id="UP000240638"/>
    </source>
</evidence>
<comment type="caution">
    <text evidence="1">The sequence shown here is derived from an EMBL/GenBank/DDBJ whole genome shotgun (WGS) entry which is preliminary data.</text>
</comment>
<protein>
    <submittedName>
        <fullName evidence="1">DUF2158 domain-containing protein</fullName>
    </submittedName>
</protein>
<dbReference type="Proteomes" id="UP000240638">
    <property type="component" value="Unassembled WGS sequence"/>
</dbReference>
<gene>
    <name evidence="1" type="ORF">C9I57_25405</name>
</gene>
<dbReference type="AlphaFoldDB" id="A0A2T3XMX1"/>
<reference evidence="1 2" key="1">
    <citation type="submission" date="2018-03" db="EMBL/GenBank/DDBJ databases">
        <title>Whole genome analyses suggest that Burkholderia sensu lato contains two further novel genera in the rhizoxinica-symbiotica group Mycetohabitans gen. nov., and Trinickia gen. nov.: implications for the evolution of diazotrophy and nodulation in the Burkholderiaceae.</title>
        <authorList>
            <person name="Estrada De Los Santos P."/>
            <person name="Palmer M."/>
            <person name="Chavez-Ramirez B."/>
            <person name="Steenkamp E.T."/>
            <person name="Hirsch A.M."/>
            <person name="Manyaka P."/>
            <person name="Maluk M."/>
            <person name="Lafos M."/>
            <person name="Crook M."/>
            <person name="Gross E."/>
            <person name="Simon M.F."/>
            <person name="Bueno Dos Reis Junior F."/>
            <person name="Poole P.S."/>
            <person name="Venter S.N."/>
            <person name="James E.K."/>
        </authorList>
    </citation>
    <scope>NUCLEOTIDE SEQUENCE [LARGE SCALE GENOMIC DNA]</scope>
    <source>
        <strain evidence="1 2">JPY-366</strain>
    </source>
</reference>
<organism evidence="1 2">
    <name type="scientific">Trinickia symbiotica</name>
    <dbReference type="NCBI Taxonomy" id="863227"/>
    <lineage>
        <taxon>Bacteria</taxon>
        <taxon>Pseudomonadati</taxon>
        <taxon>Pseudomonadota</taxon>
        <taxon>Betaproteobacteria</taxon>
        <taxon>Burkholderiales</taxon>
        <taxon>Burkholderiaceae</taxon>
        <taxon>Trinickia</taxon>
    </lineage>
</organism>
<dbReference type="Pfam" id="PF09926">
    <property type="entry name" value="DUF2158"/>
    <property type="match status" value="1"/>
</dbReference>